<reference evidence="2 3" key="1">
    <citation type="submission" date="2023-08" db="EMBL/GenBank/DDBJ databases">
        <title>Pleionea litopenaei sp. nov., isolated from stomach of juvenile Litopenaeus vannamei.</title>
        <authorList>
            <person name="Rho A.M."/>
            <person name="Hwang C.Y."/>
        </authorList>
    </citation>
    <scope>NUCLEOTIDE SEQUENCE [LARGE SCALE GENOMIC DNA]</scope>
    <source>
        <strain evidence="2 3">HL-JVS1</strain>
    </source>
</reference>
<evidence type="ECO:0000256" key="1">
    <source>
        <dbReference type="SAM" id="Coils"/>
    </source>
</evidence>
<organism evidence="2 3">
    <name type="scientific">Pleionea litopenaei</name>
    <dbReference type="NCBI Taxonomy" id="3070815"/>
    <lineage>
        <taxon>Bacteria</taxon>
        <taxon>Pseudomonadati</taxon>
        <taxon>Pseudomonadota</taxon>
        <taxon>Gammaproteobacteria</taxon>
        <taxon>Oceanospirillales</taxon>
        <taxon>Pleioneaceae</taxon>
        <taxon>Pleionea</taxon>
    </lineage>
</organism>
<protein>
    <recommendedName>
        <fullName evidence="4">Heavy-metal resistance protein</fullName>
    </recommendedName>
</protein>
<name>A0AA51RWF3_9GAMM</name>
<keyword evidence="3" id="KW-1185">Reference proteome</keyword>
<proteinExistence type="predicted"/>
<evidence type="ECO:0008006" key="4">
    <source>
        <dbReference type="Google" id="ProtNLM"/>
    </source>
</evidence>
<accession>A0AA51RWF3</accession>
<gene>
    <name evidence="2" type="ORF">Q9312_08975</name>
</gene>
<dbReference type="KEGG" id="plei:Q9312_08975"/>
<evidence type="ECO:0000313" key="2">
    <source>
        <dbReference type="EMBL" id="WMS89031.1"/>
    </source>
</evidence>
<dbReference type="EMBL" id="CP133548">
    <property type="protein sequence ID" value="WMS89031.1"/>
    <property type="molecule type" value="Genomic_DNA"/>
</dbReference>
<dbReference type="Proteomes" id="UP001239782">
    <property type="component" value="Chromosome"/>
</dbReference>
<dbReference type="AlphaFoldDB" id="A0AA51RWF3"/>
<dbReference type="Gene3D" id="1.20.120.1490">
    <property type="match status" value="1"/>
</dbReference>
<dbReference type="RefSeq" id="WP_309204269.1">
    <property type="nucleotide sequence ID" value="NZ_CP133548.1"/>
</dbReference>
<keyword evidence="1" id="KW-0175">Coiled coil</keyword>
<evidence type="ECO:0000313" key="3">
    <source>
        <dbReference type="Proteomes" id="UP001239782"/>
    </source>
</evidence>
<sequence length="189" mass="21466">MKRLFVYPVLVYTVLVYLMLATFCSATLAEQTNYSGEELREIKSLSKDRIEGLLEGKGMGYAKVAELNGYPGPKHVLELAEELDLSEEQLAKTKSNFSKMNKQARELGQQLIHAERELETLFNVGSVTEAQVISRLENIVQLEAQLRACHVNAHLTQKNLLSAHQVQLYNRLRGYSNPSQHGKHKHHHE</sequence>
<feature type="coiled-coil region" evidence="1">
    <location>
        <begin position="76"/>
        <end position="117"/>
    </location>
</feature>